<evidence type="ECO:0000256" key="1">
    <source>
        <dbReference type="ARBA" id="ARBA00001947"/>
    </source>
</evidence>
<evidence type="ECO:0000256" key="10">
    <source>
        <dbReference type="ARBA" id="ARBA00022840"/>
    </source>
</evidence>
<dbReference type="InterPro" id="IPR014001">
    <property type="entry name" value="Helicase_ATP-bd"/>
</dbReference>
<evidence type="ECO:0000256" key="16">
    <source>
        <dbReference type="HAMAP-Rule" id="MF_01382"/>
    </source>
</evidence>
<comment type="subcellular location">
    <subcellularLocation>
        <location evidence="16">Cell membrane</location>
        <topology evidence="16">Peripheral membrane protein</topology>
        <orientation evidence="16">Cytoplasmic side</orientation>
    </subcellularLocation>
    <subcellularLocation>
        <location evidence="2 16">Cytoplasm</location>
    </subcellularLocation>
    <text evidence="16">Distribution is 50-50.</text>
</comment>
<dbReference type="PANTHER" id="PTHR30612">
    <property type="entry name" value="SECA INNER MEMBRANE COMPONENT OF SEC PROTEIN SECRETION SYSTEM"/>
    <property type="match status" value="1"/>
</dbReference>
<dbReference type="GO" id="GO:0008564">
    <property type="term" value="F:protein-exporting ATPase activity"/>
    <property type="evidence" value="ECO:0007669"/>
    <property type="project" value="UniProtKB-EC"/>
</dbReference>
<evidence type="ECO:0000313" key="23">
    <source>
        <dbReference type="Proteomes" id="UP000237798"/>
    </source>
</evidence>
<keyword evidence="7" id="KW-0479">Metal-binding</keyword>
<dbReference type="Gene3D" id="3.90.1440.10">
    <property type="entry name" value="SecA, preprotein cross-linking domain"/>
    <property type="match status" value="1"/>
</dbReference>
<dbReference type="GO" id="GO:0005829">
    <property type="term" value="C:cytosol"/>
    <property type="evidence" value="ECO:0007669"/>
    <property type="project" value="TreeGrafter"/>
</dbReference>
<dbReference type="EMBL" id="PVXP01000007">
    <property type="protein sequence ID" value="PRR86169.1"/>
    <property type="molecule type" value="Genomic_DNA"/>
</dbReference>
<dbReference type="FunFam" id="3.90.1440.10:FF:000001">
    <property type="entry name" value="Preprotein translocase subunit SecA"/>
    <property type="match status" value="1"/>
</dbReference>
<keyword evidence="23" id="KW-1185">Reference proteome</keyword>
<dbReference type="InterPro" id="IPR011115">
    <property type="entry name" value="SecA_DEAD"/>
</dbReference>
<feature type="domain" description="Helicase C-terminal" evidence="20">
    <location>
        <begin position="417"/>
        <end position="585"/>
    </location>
</feature>
<dbReference type="InterPro" id="IPR044722">
    <property type="entry name" value="SecA_SF2_C"/>
</dbReference>
<dbReference type="InterPro" id="IPR011116">
    <property type="entry name" value="SecA_Wing/Scaffold"/>
</dbReference>
<keyword evidence="5 16" id="KW-1003">Cell membrane</keyword>
<dbReference type="GO" id="GO:0005886">
    <property type="term" value="C:plasma membrane"/>
    <property type="evidence" value="ECO:0007669"/>
    <property type="project" value="UniProtKB-SubCell"/>
</dbReference>
<comment type="caution">
    <text evidence="22">The sequence shown here is derived from an EMBL/GenBank/DDBJ whole genome shotgun (WGS) entry which is preliminary data.</text>
</comment>
<dbReference type="PROSITE" id="PS01312">
    <property type="entry name" value="SECA"/>
    <property type="match status" value="1"/>
</dbReference>
<evidence type="ECO:0000256" key="9">
    <source>
        <dbReference type="ARBA" id="ARBA00022833"/>
    </source>
</evidence>
<dbReference type="InterPro" id="IPR004027">
    <property type="entry name" value="SEC_C_motif"/>
</dbReference>
<comment type="similarity">
    <text evidence="3 16 17">Belongs to the SecA family.</text>
</comment>
<dbReference type="GO" id="GO:0065002">
    <property type="term" value="P:intracellular protein transmembrane transport"/>
    <property type="evidence" value="ECO:0007669"/>
    <property type="project" value="UniProtKB-UniRule"/>
</dbReference>
<dbReference type="Gene3D" id="1.10.3060.10">
    <property type="entry name" value="Helical scaffold and wing domains of SecA"/>
    <property type="match status" value="1"/>
</dbReference>
<evidence type="ECO:0000256" key="8">
    <source>
        <dbReference type="ARBA" id="ARBA00022741"/>
    </source>
</evidence>
<dbReference type="SUPFAM" id="SSF81886">
    <property type="entry name" value="Helical scaffold and wing domains of SecA"/>
    <property type="match status" value="1"/>
</dbReference>
<dbReference type="InterPro" id="IPR001650">
    <property type="entry name" value="Helicase_C-like"/>
</dbReference>
<evidence type="ECO:0000256" key="2">
    <source>
        <dbReference type="ARBA" id="ARBA00004496"/>
    </source>
</evidence>
<dbReference type="FunFam" id="3.40.50.300:FF:000694">
    <property type="entry name" value="Preprotein translocase subunit SecA"/>
    <property type="match status" value="1"/>
</dbReference>
<feature type="domain" description="SecA family profile" evidence="21">
    <location>
        <begin position="1"/>
        <end position="569"/>
    </location>
</feature>
<dbReference type="InterPro" id="IPR014018">
    <property type="entry name" value="SecA_motor_DEAD"/>
</dbReference>
<keyword evidence="10 16" id="KW-0067">ATP-binding</keyword>
<dbReference type="InterPro" id="IPR027417">
    <property type="entry name" value="P-loop_NTPase"/>
</dbReference>
<dbReference type="Proteomes" id="UP000237798">
    <property type="component" value="Unassembled WGS sequence"/>
</dbReference>
<dbReference type="EC" id="7.4.2.8" evidence="16"/>
<evidence type="ECO:0000256" key="15">
    <source>
        <dbReference type="ARBA" id="ARBA00034006"/>
    </source>
</evidence>
<dbReference type="RefSeq" id="WP_106008315.1">
    <property type="nucleotide sequence ID" value="NZ_JALCQO010000016.1"/>
</dbReference>
<keyword evidence="14 16" id="KW-0472">Membrane</keyword>
<evidence type="ECO:0000256" key="5">
    <source>
        <dbReference type="ARBA" id="ARBA00022475"/>
    </source>
</evidence>
<evidence type="ECO:0000256" key="18">
    <source>
        <dbReference type="SAM" id="MobiDB-lite"/>
    </source>
</evidence>
<keyword evidence="6 16" id="KW-0963">Cytoplasm</keyword>
<evidence type="ECO:0000256" key="3">
    <source>
        <dbReference type="ARBA" id="ARBA00007650"/>
    </source>
</evidence>
<dbReference type="GO" id="GO:0017038">
    <property type="term" value="P:protein import"/>
    <property type="evidence" value="ECO:0007669"/>
    <property type="project" value="InterPro"/>
</dbReference>
<evidence type="ECO:0000256" key="17">
    <source>
        <dbReference type="RuleBase" id="RU003874"/>
    </source>
</evidence>
<dbReference type="PROSITE" id="PS51192">
    <property type="entry name" value="HELICASE_ATP_BIND_1"/>
    <property type="match status" value="1"/>
</dbReference>
<protein>
    <recommendedName>
        <fullName evidence="16 17">Protein translocase subunit SecA</fullName>
        <ecNumber evidence="16">7.4.2.8</ecNumber>
    </recommendedName>
</protein>
<sequence>MKLFQKLFKSYSEREVKRVIPIADKIDSMDSKMEQFSDEELRAKTDEFKDRISKGESLDSILPEAFAVVREAGYRNVGLKQYKEQLIGGIVLHQGRIAEMKTGEGKTLVATAPAYLNALTGKGVHIVTVNDYLAKRDRDSMAPIYEALGLKVGVILHDMDQAQRQEAYNCDITYGTNSEFGFDYLRDNMVIYKEERVQRGLNFAIVDEVDSILIDEARTPLIISGEGEKSTEFYNVADSFAKSLQKEDYTVDEKANAVILTDTGVKKAETFFHLDNYADPENMEIQHYVVQSLKANYIMKRDKDYMVKNGEVLIVDEFTGRMMEGRRYSDGLHQAIEAKEGVKVERESKTLATITYQNYFRMFNKLSGMTGTARTEENEFREIYELDVIAIPTHEPVIRIDSPDVVYKSAKGKFNAIADEIYETYKKGQPVLVGTVSIEKSELLSDMLKKKGVPHQVLNAKFHEKEAEIISHAGEKGTVTIATNMAGRGTDIKLGKGVVALGGLKIIGTERHESRRIDNQLRGRSGRQGDPGSSRFYVSLEDDLMRIFGSDRLQGIVEKLGLKDDEAIESKMVTNAIENAQKKVEGNNFDIRKTLLQYDDVINKQREIIYRQRSQVLEGEDLKEDMLKMIEDLVSSVVDSHISGVEEEFDDEITKLIDYMEEIYVPKGSVKEEDIINLSNEEIKAKFTDIGIKMYEEKEKEFTSEQMREIERVILLRVVDTRWMDHIDDMEHLKRAIGLRAYRQQEPAQAYQFEGSQMFDEMIYNIKVDTIKYLLHVQIEKAPERERVVRNVSTNQQEDSVVKKKPVRKAKTVGRNDPCPCGSGKKYKNCCGRTS</sequence>
<dbReference type="FunFam" id="1.10.3060.10:FF:000002">
    <property type="entry name" value="Preprotein translocase subunit SecA"/>
    <property type="match status" value="1"/>
</dbReference>
<evidence type="ECO:0000313" key="22">
    <source>
        <dbReference type="EMBL" id="PRR86169.1"/>
    </source>
</evidence>
<evidence type="ECO:0000256" key="6">
    <source>
        <dbReference type="ARBA" id="ARBA00022490"/>
    </source>
</evidence>
<dbReference type="AlphaFoldDB" id="A0A2T0BQL8"/>
<dbReference type="NCBIfam" id="TIGR00963">
    <property type="entry name" value="secA"/>
    <property type="match status" value="1"/>
</dbReference>
<dbReference type="Pfam" id="PF01043">
    <property type="entry name" value="SecA_PP_bind"/>
    <property type="match status" value="1"/>
</dbReference>
<dbReference type="InterPro" id="IPR000185">
    <property type="entry name" value="SecA"/>
</dbReference>
<evidence type="ECO:0000259" key="19">
    <source>
        <dbReference type="PROSITE" id="PS51192"/>
    </source>
</evidence>
<dbReference type="Gene3D" id="3.40.50.300">
    <property type="entry name" value="P-loop containing nucleotide triphosphate hydrolases"/>
    <property type="match status" value="3"/>
</dbReference>
<dbReference type="OrthoDB" id="9805579at2"/>
<dbReference type="HAMAP" id="MF_01382">
    <property type="entry name" value="SecA"/>
    <property type="match status" value="1"/>
</dbReference>
<accession>A0A2T0BQL8</accession>
<dbReference type="Pfam" id="PF07517">
    <property type="entry name" value="SecA_DEAD"/>
    <property type="match status" value="1"/>
</dbReference>
<dbReference type="NCBIfam" id="NF006630">
    <property type="entry name" value="PRK09200.1"/>
    <property type="match status" value="1"/>
</dbReference>
<comment type="subunit">
    <text evidence="16">Monomer and homodimer. Part of the essential Sec protein translocation apparatus which comprises SecA, SecYEG and auxiliary proteins SecDF. Other proteins may also be involved.</text>
</comment>
<dbReference type="GO" id="GO:0043952">
    <property type="term" value="P:protein transport by the Sec complex"/>
    <property type="evidence" value="ECO:0007669"/>
    <property type="project" value="TreeGrafter"/>
</dbReference>
<feature type="region of interest" description="Disordered" evidence="18">
    <location>
        <begin position="792"/>
        <end position="825"/>
    </location>
</feature>
<comment type="catalytic activity">
    <reaction evidence="15 16">
        <text>ATP + H2O + cellular proteinSide 1 = ADP + phosphate + cellular proteinSide 2.</text>
        <dbReference type="EC" id="7.4.2.8"/>
    </reaction>
</comment>
<feature type="region of interest" description="Disordered" evidence="18">
    <location>
        <begin position="515"/>
        <end position="534"/>
    </location>
</feature>
<feature type="binding site" evidence="16">
    <location>
        <position position="491"/>
    </location>
    <ligand>
        <name>ATP</name>
        <dbReference type="ChEBI" id="CHEBI:30616"/>
    </ligand>
</feature>
<name>A0A2T0BQL8_9CLOT</name>
<reference evidence="22 23" key="1">
    <citation type="submission" date="2018-03" db="EMBL/GenBank/DDBJ databases">
        <title>Genome sequence of Clostridium luticellarii DSM 29923.</title>
        <authorList>
            <person name="Poehlein A."/>
            <person name="Daniel R."/>
        </authorList>
    </citation>
    <scope>NUCLEOTIDE SEQUENCE [LARGE SCALE GENOMIC DNA]</scope>
    <source>
        <strain evidence="22 23">DSM 29923</strain>
    </source>
</reference>
<dbReference type="InterPro" id="IPR036670">
    <property type="entry name" value="SecA_X-link_sf"/>
</dbReference>
<dbReference type="CDD" id="cd18803">
    <property type="entry name" value="SF2_C_secA"/>
    <property type="match status" value="1"/>
</dbReference>
<dbReference type="Pfam" id="PF21090">
    <property type="entry name" value="P-loop_SecA"/>
    <property type="match status" value="2"/>
</dbReference>
<keyword evidence="4 16" id="KW-0813">Transport</keyword>
<dbReference type="InterPro" id="IPR036266">
    <property type="entry name" value="SecA_Wing/Scaffold_sf"/>
</dbReference>
<dbReference type="SMART" id="SM00957">
    <property type="entry name" value="SecA_DEAD"/>
    <property type="match status" value="1"/>
</dbReference>
<gene>
    <name evidence="16" type="primary">secA</name>
    <name evidence="22" type="ORF">CLLU_08190</name>
</gene>
<keyword evidence="13 16" id="KW-0811">Translocation</keyword>
<evidence type="ECO:0000259" key="20">
    <source>
        <dbReference type="PROSITE" id="PS51194"/>
    </source>
</evidence>
<dbReference type="InterPro" id="IPR011130">
    <property type="entry name" value="SecA_preprotein_X-link_dom"/>
</dbReference>
<organism evidence="22 23">
    <name type="scientific">Clostridium luticellarii</name>
    <dbReference type="NCBI Taxonomy" id="1691940"/>
    <lineage>
        <taxon>Bacteria</taxon>
        <taxon>Bacillati</taxon>
        <taxon>Bacillota</taxon>
        <taxon>Clostridia</taxon>
        <taxon>Eubacteriales</taxon>
        <taxon>Clostridiaceae</taxon>
        <taxon>Clostridium</taxon>
    </lineage>
</organism>
<comment type="function">
    <text evidence="16">Part of the Sec protein translocase complex. Interacts with the SecYEG preprotein conducting channel. Has a central role in coupling the hydrolysis of ATP to the transfer of proteins into and across the cell membrane, serving as an ATP-driven molecular motor driving the stepwise translocation of polypeptide chains across the membrane.</text>
</comment>
<evidence type="ECO:0000259" key="21">
    <source>
        <dbReference type="PROSITE" id="PS51196"/>
    </source>
</evidence>
<dbReference type="SUPFAM" id="SSF81767">
    <property type="entry name" value="Pre-protein crosslinking domain of SecA"/>
    <property type="match status" value="1"/>
</dbReference>
<dbReference type="CDD" id="cd17928">
    <property type="entry name" value="DEXDc_SecA"/>
    <property type="match status" value="1"/>
</dbReference>
<dbReference type="GO" id="GO:0031522">
    <property type="term" value="C:cell envelope Sec protein transport complex"/>
    <property type="evidence" value="ECO:0007669"/>
    <property type="project" value="TreeGrafter"/>
</dbReference>
<dbReference type="GO" id="GO:0046872">
    <property type="term" value="F:metal ion binding"/>
    <property type="evidence" value="ECO:0007669"/>
    <property type="project" value="UniProtKB-KW"/>
</dbReference>
<keyword evidence="11 16" id="KW-0653">Protein transport</keyword>
<evidence type="ECO:0000256" key="12">
    <source>
        <dbReference type="ARBA" id="ARBA00022967"/>
    </source>
</evidence>
<evidence type="ECO:0000256" key="14">
    <source>
        <dbReference type="ARBA" id="ARBA00023136"/>
    </source>
</evidence>
<proteinExistence type="inferred from homology"/>
<feature type="binding site" evidence="16">
    <location>
        <position position="85"/>
    </location>
    <ligand>
        <name>ATP</name>
        <dbReference type="ChEBI" id="CHEBI:30616"/>
    </ligand>
</feature>
<feature type="domain" description="Helicase ATP-binding" evidence="19">
    <location>
        <begin position="87"/>
        <end position="225"/>
    </location>
</feature>
<keyword evidence="9" id="KW-0862">Zinc</keyword>
<dbReference type="SUPFAM" id="SSF52540">
    <property type="entry name" value="P-loop containing nucleoside triphosphate hydrolases"/>
    <property type="match status" value="2"/>
</dbReference>
<keyword evidence="8 16" id="KW-0547">Nucleotide-binding</keyword>
<dbReference type="NCBIfam" id="NF009538">
    <property type="entry name" value="PRK12904.1"/>
    <property type="match status" value="1"/>
</dbReference>
<feature type="binding site" evidence="16">
    <location>
        <begin position="103"/>
        <end position="107"/>
    </location>
    <ligand>
        <name>ATP</name>
        <dbReference type="ChEBI" id="CHEBI:30616"/>
    </ligand>
</feature>
<dbReference type="GO" id="GO:0006605">
    <property type="term" value="P:protein targeting"/>
    <property type="evidence" value="ECO:0007669"/>
    <property type="project" value="UniProtKB-UniRule"/>
</dbReference>
<feature type="compositionally biased region" description="Basic residues" evidence="18">
    <location>
        <begin position="803"/>
        <end position="812"/>
    </location>
</feature>
<dbReference type="Pfam" id="PF02810">
    <property type="entry name" value="SEC-C"/>
    <property type="match status" value="1"/>
</dbReference>
<dbReference type="GO" id="GO:0005524">
    <property type="term" value="F:ATP binding"/>
    <property type="evidence" value="ECO:0007669"/>
    <property type="project" value="UniProtKB-UniRule"/>
</dbReference>
<evidence type="ECO:0000256" key="11">
    <source>
        <dbReference type="ARBA" id="ARBA00022927"/>
    </source>
</evidence>
<dbReference type="Pfam" id="PF07516">
    <property type="entry name" value="SecA_SW"/>
    <property type="match status" value="1"/>
</dbReference>
<dbReference type="SMART" id="SM00958">
    <property type="entry name" value="SecA_PP_bind"/>
    <property type="match status" value="1"/>
</dbReference>
<comment type="cofactor">
    <cofactor evidence="1">
        <name>Zn(2+)</name>
        <dbReference type="ChEBI" id="CHEBI:29105"/>
    </cofactor>
</comment>
<evidence type="ECO:0000256" key="13">
    <source>
        <dbReference type="ARBA" id="ARBA00023010"/>
    </source>
</evidence>
<dbReference type="InterPro" id="IPR020937">
    <property type="entry name" value="SecA_CS"/>
</dbReference>
<keyword evidence="12 16" id="KW-1278">Translocase</keyword>
<evidence type="ECO:0000256" key="4">
    <source>
        <dbReference type="ARBA" id="ARBA00022448"/>
    </source>
</evidence>
<dbReference type="PROSITE" id="PS51194">
    <property type="entry name" value="HELICASE_CTER"/>
    <property type="match status" value="1"/>
</dbReference>
<dbReference type="PRINTS" id="PR00906">
    <property type="entry name" value="SECA"/>
</dbReference>
<dbReference type="PANTHER" id="PTHR30612:SF0">
    <property type="entry name" value="CHLOROPLAST PROTEIN-TRANSPORTING ATPASE"/>
    <property type="match status" value="1"/>
</dbReference>
<evidence type="ECO:0000256" key="7">
    <source>
        <dbReference type="ARBA" id="ARBA00022723"/>
    </source>
</evidence>
<dbReference type="PROSITE" id="PS51196">
    <property type="entry name" value="SECA_MOTOR_DEAD"/>
    <property type="match status" value="1"/>
</dbReference>